<name>A0AAD4MHP0_9BILA</name>
<sequence length="521" mass="60732">MVRFGVGRDSDPKTFVKLYGEQKKYGDLILCDYPDEYRLLHVKRLLHVLPRLYMATSPLRRCQKRKQNSPRMKVEIPEDCWLEVLKYLKYDQWSKTRYVSRQINGIAKRNISRLPCAIIEEASLNKCRNGDLRWWLSYGKDRVIVNQAIIPRREIELWNARNAPLKILHVLHLTQRATRFLPILLSAQQNAEMRKPFFERHTHEGKFHVSEVFYGQFDGATEPFYAHAPLKILHVLHLTQRATRFLPILLSAQQNAEMRKPFFERHTHEGKFHVSEVFYGQFDGATEPFYAHFDGPNKFSWVSIEQFLGFLFHPCSYVENVDMFVVDQKILDAVNRKFAQKFANNKPSLIHCEHFVVEFEELIDAAEVSESLKWLERNVRANTISTYMFVKPEDHGAAIRLLSNFVLSALSTCGTRKMRLGSDIGPDLLIELLKKFPTLLPVEIPTIEMVVYCKYIEDAWDLCMSPFLGPNLIGQEVDSQGAAFLYVLENGHNRMRISFCEVVNDEWFSVNVKFYASQLSL</sequence>
<accession>A0AAD4MHP0</accession>
<protein>
    <recommendedName>
        <fullName evidence="3">F-box domain-containing protein</fullName>
    </recommendedName>
</protein>
<organism evidence="1 2">
    <name type="scientific">Ditylenchus destructor</name>
    <dbReference type="NCBI Taxonomy" id="166010"/>
    <lineage>
        <taxon>Eukaryota</taxon>
        <taxon>Metazoa</taxon>
        <taxon>Ecdysozoa</taxon>
        <taxon>Nematoda</taxon>
        <taxon>Chromadorea</taxon>
        <taxon>Rhabditida</taxon>
        <taxon>Tylenchina</taxon>
        <taxon>Tylenchomorpha</taxon>
        <taxon>Sphaerularioidea</taxon>
        <taxon>Anguinidae</taxon>
        <taxon>Anguininae</taxon>
        <taxon>Ditylenchus</taxon>
    </lineage>
</organism>
<keyword evidence="2" id="KW-1185">Reference proteome</keyword>
<comment type="caution">
    <text evidence="1">The sequence shown here is derived from an EMBL/GenBank/DDBJ whole genome shotgun (WGS) entry which is preliminary data.</text>
</comment>
<reference evidence="1" key="1">
    <citation type="submission" date="2022-01" db="EMBL/GenBank/DDBJ databases">
        <title>Genome Sequence Resource for Two Populations of Ditylenchus destructor, the Migratory Endoparasitic Phytonematode.</title>
        <authorList>
            <person name="Zhang H."/>
            <person name="Lin R."/>
            <person name="Xie B."/>
        </authorList>
    </citation>
    <scope>NUCLEOTIDE SEQUENCE</scope>
    <source>
        <strain evidence="1">BazhouSP</strain>
    </source>
</reference>
<evidence type="ECO:0000313" key="2">
    <source>
        <dbReference type="Proteomes" id="UP001201812"/>
    </source>
</evidence>
<gene>
    <name evidence="1" type="ORF">DdX_21207</name>
</gene>
<dbReference type="AlphaFoldDB" id="A0AAD4MHP0"/>
<evidence type="ECO:0008006" key="3">
    <source>
        <dbReference type="Google" id="ProtNLM"/>
    </source>
</evidence>
<dbReference type="EMBL" id="JAKKPZ010000749">
    <property type="protein sequence ID" value="KAI1692536.1"/>
    <property type="molecule type" value="Genomic_DNA"/>
</dbReference>
<evidence type="ECO:0000313" key="1">
    <source>
        <dbReference type="EMBL" id="KAI1692536.1"/>
    </source>
</evidence>
<dbReference type="Proteomes" id="UP001201812">
    <property type="component" value="Unassembled WGS sequence"/>
</dbReference>
<proteinExistence type="predicted"/>